<name>A0ABY8RE93_9FLAO</name>
<dbReference type="InterPro" id="IPR035093">
    <property type="entry name" value="RelE/ParE_toxin_dom_sf"/>
</dbReference>
<organism evidence="2 3">
    <name type="scientific">Chryseobacterium gotjawalense</name>
    <dbReference type="NCBI Taxonomy" id="3042315"/>
    <lineage>
        <taxon>Bacteria</taxon>
        <taxon>Pseudomonadati</taxon>
        <taxon>Bacteroidota</taxon>
        <taxon>Flavobacteriia</taxon>
        <taxon>Flavobacteriales</taxon>
        <taxon>Weeksellaceae</taxon>
        <taxon>Chryseobacterium group</taxon>
        <taxon>Chryseobacterium</taxon>
    </lineage>
</organism>
<gene>
    <name evidence="2" type="ORF">QGN23_14175</name>
</gene>
<dbReference type="RefSeq" id="WP_282904893.1">
    <property type="nucleotide sequence ID" value="NZ_CP124855.1"/>
</dbReference>
<accession>A0ABY8RE93</accession>
<dbReference type="Proteomes" id="UP001241656">
    <property type="component" value="Chromosome"/>
</dbReference>
<dbReference type="InterPro" id="IPR007712">
    <property type="entry name" value="RelE/ParE_toxin"/>
</dbReference>
<dbReference type="SUPFAM" id="SSF143011">
    <property type="entry name" value="RelE-like"/>
    <property type="match status" value="1"/>
</dbReference>
<evidence type="ECO:0000256" key="1">
    <source>
        <dbReference type="ARBA" id="ARBA00022649"/>
    </source>
</evidence>
<evidence type="ECO:0000313" key="2">
    <source>
        <dbReference type="EMBL" id="WHF51552.1"/>
    </source>
</evidence>
<proteinExistence type="predicted"/>
<dbReference type="Pfam" id="PF05016">
    <property type="entry name" value="ParE_toxin"/>
    <property type="match status" value="1"/>
</dbReference>
<evidence type="ECO:0000313" key="3">
    <source>
        <dbReference type="Proteomes" id="UP001241656"/>
    </source>
</evidence>
<reference evidence="2 3" key="1">
    <citation type="submission" date="2023-05" db="EMBL/GenBank/DDBJ databases">
        <title>Genomic insight into Chryseobacterium sp. wdc7 isolated forest soil (Gotjawal).</title>
        <authorList>
            <person name="Park S.-J."/>
        </authorList>
    </citation>
    <scope>NUCLEOTIDE SEQUENCE [LARGE SCALE GENOMIC DNA]</scope>
    <source>
        <strain evidence="3">wdc7</strain>
    </source>
</reference>
<dbReference type="Gene3D" id="3.30.2310.20">
    <property type="entry name" value="RelE-like"/>
    <property type="match status" value="1"/>
</dbReference>
<protein>
    <submittedName>
        <fullName evidence="2">Type II toxin-antitoxin system RelE/ParE family toxin</fullName>
    </submittedName>
</protein>
<keyword evidence="1" id="KW-1277">Toxin-antitoxin system</keyword>
<dbReference type="EMBL" id="CP124855">
    <property type="protein sequence ID" value="WHF51552.1"/>
    <property type="molecule type" value="Genomic_DNA"/>
</dbReference>
<keyword evidence="3" id="KW-1185">Reference proteome</keyword>
<sequence>MVYKIVLTPDAERQLDDAVTYYKKVVSTKVAKLFLQDYKKTYMDILKTKYFQFFFEDFRGVPMKKFPYIIFYTIDENQKIIIIKAVFHTSQNPEKYREI</sequence>